<feature type="region of interest" description="Disordered" evidence="1">
    <location>
        <begin position="57"/>
        <end position="98"/>
    </location>
</feature>
<evidence type="ECO:0000256" key="1">
    <source>
        <dbReference type="SAM" id="MobiDB-lite"/>
    </source>
</evidence>
<evidence type="ECO:0000313" key="2">
    <source>
        <dbReference type="EMBL" id="KAK3768255.1"/>
    </source>
</evidence>
<comment type="caution">
    <text evidence="2">The sequence shown here is derived from an EMBL/GenBank/DDBJ whole genome shotgun (WGS) entry which is preliminary data.</text>
</comment>
<dbReference type="EMBL" id="JAWDGP010004062">
    <property type="protein sequence ID" value="KAK3768255.1"/>
    <property type="molecule type" value="Genomic_DNA"/>
</dbReference>
<evidence type="ECO:0000313" key="3">
    <source>
        <dbReference type="Proteomes" id="UP001283361"/>
    </source>
</evidence>
<protein>
    <submittedName>
        <fullName evidence="2">Uncharacterized protein</fullName>
    </submittedName>
</protein>
<organism evidence="2 3">
    <name type="scientific">Elysia crispata</name>
    <name type="common">lettuce slug</name>
    <dbReference type="NCBI Taxonomy" id="231223"/>
    <lineage>
        <taxon>Eukaryota</taxon>
        <taxon>Metazoa</taxon>
        <taxon>Spiralia</taxon>
        <taxon>Lophotrochozoa</taxon>
        <taxon>Mollusca</taxon>
        <taxon>Gastropoda</taxon>
        <taxon>Heterobranchia</taxon>
        <taxon>Euthyneura</taxon>
        <taxon>Panpulmonata</taxon>
        <taxon>Sacoglossa</taxon>
        <taxon>Placobranchoidea</taxon>
        <taxon>Plakobranchidae</taxon>
        <taxon>Elysia</taxon>
    </lineage>
</organism>
<proteinExistence type="predicted"/>
<dbReference type="AlphaFoldDB" id="A0AAE1DFS5"/>
<sequence>MIARLLARSRNDEMMINAQFCSFGFKTKSHASCKKEGKIVKVCVLRDSLNIFRGKPTSMTCTGETGQPPGTVVTRQTRPSHQSSDLPLLHTPDGGLHT</sequence>
<dbReference type="Proteomes" id="UP001283361">
    <property type="component" value="Unassembled WGS sequence"/>
</dbReference>
<gene>
    <name evidence="2" type="ORF">RRG08_031049</name>
</gene>
<reference evidence="2" key="1">
    <citation type="journal article" date="2023" name="G3 (Bethesda)">
        <title>A reference genome for the long-term kleptoplast-retaining sea slug Elysia crispata morphotype clarki.</title>
        <authorList>
            <person name="Eastman K.E."/>
            <person name="Pendleton A.L."/>
            <person name="Shaikh M.A."/>
            <person name="Suttiyut T."/>
            <person name="Ogas R."/>
            <person name="Tomko P."/>
            <person name="Gavelis G."/>
            <person name="Widhalm J.R."/>
            <person name="Wisecaver J.H."/>
        </authorList>
    </citation>
    <scope>NUCLEOTIDE SEQUENCE</scope>
    <source>
        <strain evidence="2">ECLA1</strain>
    </source>
</reference>
<accession>A0AAE1DFS5</accession>
<name>A0AAE1DFS5_9GAST</name>
<keyword evidence="3" id="KW-1185">Reference proteome</keyword>
<feature type="compositionally biased region" description="Polar residues" evidence="1">
    <location>
        <begin position="73"/>
        <end position="85"/>
    </location>
</feature>